<comment type="caution">
    <text evidence="2">The sequence shown here is derived from an EMBL/GenBank/DDBJ whole genome shotgun (WGS) entry which is preliminary data.</text>
</comment>
<proteinExistence type="predicted"/>
<dbReference type="EMBL" id="JACGWO010000014">
    <property type="protein sequence ID" value="KAK4412349.1"/>
    <property type="molecule type" value="Genomic_DNA"/>
</dbReference>
<keyword evidence="3" id="KW-1185">Reference proteome</keyword>
<feature type="region of interest" description="Disordered" evidence="1">
    <location>
        <begin position="86"/>
        <end position="131"/>
    </location>
</feature>
<accession>A0AAE1XJ42</accession>
<dbReference type="AlphaFoldDB" id="A0AAE1XJ42"/>
<organism evidence="2 3">
    <name type="scientific">Sesamum alatum</name>
    <dbReference type="NCBI Taxonomy" id="300844"/>
    <lineage>
        <taxon>Eukaryota</taxon>
        <taxon>Viridiplantae</taxon>
        <taxon>Streptophyta</taxon>
        <taxon>Embryophyta</taxon>
        <taxon>Tracheophyta</taxon>
        <taxon>Spermatophyta</taxon>
        <taxon>Magnoliopsida</taxon>
        <taxon>eudicotyledons</taxon>
        <taxon>Gunneridae</taxon>
        <taxon>Pentapetalae</taxon>
        <taxon>asterids</taxon>
        <taxon>lamiids</taxon>
        <taxon>Lamiales</taxon>
        <taxon>Pedaliaceae</taxon>
        <taxon>Sesamum</taxon>
    </lineage>
</organism>
<reference evidence="2" key="2">
    <citation type="journal article" date="2024" name="Plant">
        <title>Genomic evolution and insights into agronomic trait innovations of Sesamum species.</title>
        <authorList>
            <person name="Miao H."/>
            <person name="Wang L."/>
            <person name="Qu L."/>
            <person name="Liu H."/>
            <person name="Sun Y."/>
            <person name="Le M."/>
            <person name="Wang Q."/>
            <person name="Wei S."/>
            <person name="Zheng Y."/>
            <person name="Lin W."/>
            <person name="Duan Y."/>
            <person name="Cao H."/>
            <person name="Xiong S."/>
            <person name="Wang X."/>
            <person name="Wei L."/>
            <person name="Li C."/>
            <person name="Ma Q."/>
            <person name="Ju M."/>
            <person name="Zhao R."/>
            <person name="Li G."/>
            <person name="Mu C."/>
            <person name="Tian Q."/>
            <person name="Mei H."/>
            <person name="Zhang T."/>
            <person name="Gao T."/>
            <person name="Zhang H."/>
        </authorList>
    </citation>
    <scope>NUCLEOTIDE SEQUENCE</scope>
    <source>
        <strain evidence="2">3651</strain>
    </source>
</reference>
<gene>
    <name evidence="2" type="ORF">Salat_2959800</name>
</gene>
<feature type="compositionally biased region" description="Polar residues" evidence="1">
    <location>
        <begin position="114"/>
        <end position="131"/>
    </location>
</feature>
<evidence type="ECO:0000313" key="2">
    <source>
        <dbReference type="EMBL" id="KAK4412349.1"/>
    </source>
</evidence>
<feature type="non-terminal residue" evidence="2">
    <location>
        <position position="221"/>
    </location>
</feature>
<sequence>MVARPSSSHTLTPFRPIMAPTRLARRIPRMPTTAQMNAYLLHTPSVAASLPVPLFSLPSSSMAPSIFSVSAAAATLAPPSIVTVLEGSQQDPDNQPPSLRVDNQPQYSLPVETSPFNSDSPSIGVDNQPQSSIHGEISSCNIPYIREDKQQQYSLHGETPSFQSDPPSIRVDTQPQSSLFSMDTHLDGNLHNLPPAAPLTRPPFSASLDKGNVAKPPDIFI</sequence>
<feature type="compositionally biased region" description="Polar residues" evidence="1">
    <location>
        <begin position="86"/>
        <end position="107"/>
    </location>
</feature>
<evidence type="ECO:0000313" key="3">
    <source>
        <dbReference type="Proteomes" id="UP001293254"/>
    </source>
</evidence>
<feature type="region of interest" description="Disordered" evidence="1">
    <location>
        <begin position="187"/>
        <end position="221"/>
    </location>
</feature>
<name>A0AAE1XJ42_9LAMI</name>
<protein>
    <submittedName>
        <fullName evidence="2">Uncharacterized protein</fullName>
    </submittedName>
</protein>
<dbReference type="Proteomes" id="UP001293254">
    <property type="component" value="Unassembled WGS sequence"/>
</dbReference>
<reference evidence="2" key="1">
    <citation type="submission" date="2020-06" db="EMBL/GenBank/DDBJ databases">
        <authorList>
            <person name="Li T."/>
            <person name="Hu X."/>
            <person name="Zhang T."/>
            <person name="Song X."/>
            <person name="Zhang H."/>
            <person name="Dai N."/>
            <person name="Sheng W."/>
            <person name="Hou X."/>
            <person name="Wei L."/>
        </authorList>
    </citation>
    <scope>NUCLEOTIDE SEQUENCE</scope>
    <source>
        <strain evidence="2">3651</strain>
        <tissue evidence="2">Leaf</tissue>
    </source>
</reference>
<evidence type="ECO:0000256" key="1">
    <source>
        <dbReference type="SAM" id="MobiDB-lite"/>
    </source>
</evidence>